<feature type="transmembrane region" description="Helical" evidence="5">
    <location>
        <begin position="52"/>
        <end position="74"/>
    </location>
</feature>
<gene>
    <name evidence="6" type="ORF">L0M14_23740</name>
</gene>
<reference evidence="6 7" key="1">
    <citation type="journal article" date="2024" name="Int. J. Syst. Evol. Microbiol.">
        <title>Paenibacillus hexagrammi sp. nov., a novel bacterium isolated from the gut content of Hexagrammos agrammus.</title>
        <authorList>
            <person name="Jung H.K."/>
            <person name="Kim D.G."/>
            <person name="Zin H."/>
            <person name="Park J."/>
            <person name="Jung H."/>
            <person name="Kim Y.O."/>
            <person name="Kong H.J."/>
            <person name="Kim J.W."/>
            <person name="Kim Y.S."/>
        </authorList>
    </citation>
    <scope>NUCLEOTIDE SEQUENCE [LARGE SCALE GENOMIC DNA]</scope>
    <source>
        <strain evidence="6 7">YPD9-1</strain>
    </source>
</reference>
<keyword evidence="2 5" id="KW-0812">Transmembrane</keyword>
<evidence type="ECO:0000313" key="7">
    <source>
        <dbReference type="Proteomes" id="UP001649230"/>
    </source>
</evidence>
<name>A0ABY3SF43_9BACL</name>
<sequence length="279" mass="31901">MKSGFRSFHPFVCFFYYIGAMLLGMLVTHPVYLLTLLMTGVLLTMLNRESRALLSMLKFYLPISLLYALLNPLFSHRGRHILFYFWDQPVTLESLAYGGYSTVNLLNILVLFISFNAVLPPSRFLYIFGSYFPKIGLLVVMSMRFVPLLKRRLTDIASVQRMKGINIAHGSLRKRMTDGMKLLQILLTLSLEEALQTADAMKAKGYGSGTRSRYEAYALMPRDIRLLGLLSVLFISSIVFHMLGYGEYKIFPSLGEVSIQEWNCWHTGALRYLLQCRSS</sequence>
<feature type="transmembrane region" description="Helical" evidence="5">
    <location>
        <begin position="95"/>
        <end position="118"/>
    </location>
</feature>
<accession>A0ABY3SF43</accession>
<dbReference type="Proteomes" id="UP001649230">
    <property type="component" value="Chromosome"/>
</dbReference>
<keyword evidence="7" id="KW-1185">Reference proteome</keyword>
<dbReference type="Pfam" id="PF02361">
    <property type="entry name" value="CbiQ"/>
    <property type="match status" value="1"/>
</dbReference>
<evidence type="ECO:0000256" key="5">
    <source>
        <dbReference type="SAM" id="Phobius"/>
    </source>
</evidence>
<protein>
    <submittedName>
        <fullName evidence="6">Energy-coupling factor transporter transmembrane protein EcfT</fullName>
    </submittedName>
</protein>
<dbReference type="PANTHER" id="PTHR33514:SF13">
    <property type="entry name" value="PROTEIN ABCI12, CHLOROPLASTIC"/>
    <property type="match status" value="1"/>
</dbReference>
<proteinExistence type="predicted"/>
<dbReference type="CDD" id="cd16914">
    <property type="entry name" value="EcfT"/>
    <property type="match status" value="1"/>
</dbReference>
<keyword evidence="3 5" id="KW-1133">Transmembrane helix</keyword>
<dbReference type="EMBL" id="CP090978">
    <property type="protein sequence ID" value="UJF32613.1"/>
    <property type="molecule type" value="Genomic_DNA"/>
</dbReference>
<keyword evidence="4 5" id="KW-0472">Membrane</keyword>
<evidence type="ECO:0000256" key="3">
    <source>
        <dbReference type="ARBA" id="ARBA00022989"/>
    </source>
</evidence>
<feature type="transmembrane region" description="Helical" evidence="5">
    <location>
        <begin position="124"/>
        <end position="146"/>
    </location>
</feature>
<dbReference type="PANTHER" id="PTHR33514">
    <property type="entry name" value="PROTEIN ABCI12, CHLOROPLASTIC"/>
    <property type="match status" value="1"/>
</dbReference>
<evidence type="ECO:0000256" key="2">
    <source>
        <dbReference type="ARBA" id="ARBA00022692"/>
    </source>
</evidence>
<feature type="transmembrane region" description="Helical" evidence="5">
    <location>
        <begin position="12"/>
        <end position="32"/>
    </location>
</feature>
<evidence type="ECO:0000256" key="1">
    <source>
        <dbReference type="ARBA" id="ARBA00004141"/>
    </source>
</evidence>
<organism evidence="6 7">
    <name type="scientific">Paenibacillus hexagrammi</name>
    <dbReference type="NCBI Taxonomy" id="2908839"/>
    <lineage>
        <taxon>Bacteria</taxon>
        <taxon>Bacillati</taxon>
        <taxon>Bacillota</taxon>
        <taxon>Bacilli</taxon>
        <taxon>Bacillales</taxon>
        <taxon>Paenibacillaceae</taxon>
        <taxon>Paenibacillus</taxon>
    </lineage>
</organism>
<evidence type="ECO:0000313" key="6">
    <source>
        <dbReference type="EMBL" id="UJF32613.1"/>
    </source>
</evidence>
<dbReference type="RefSeq" id="WP_235118961.1">
    <property type="nucleotide sequence ID" value="NZ_CP090978.1"/>
</dbReference>
<evidence type="ECO:0000256" key="4">
    <source>
        <dbReference type="ARBA" id="ARBA00023136"/>
    </source>
</evidence>
<dbReference type="InterPro" id="IPR003339">
    <property type="entry name" value="ABC/ECF_trnsptr_transmembrane"/>
</dbReference>
<comment type="subcellular location">
    <subcellularLocation>
        <location evidence="1">Membrane</location>
        <topology evidence="1">Multi-pass membrane protein</topology>
    </subcellularLocation>
</comment>
<feature type="transmembrane region" description="Helical" evidence="5">
    <location>
        <begin position="226"/>
        <end position="245"/>
    </location>
</feature>